<comment type="caution">
    <text evidence="1">The sequence shown here is derived from an EMBL/GenBank/DDBJ whole genome shotgun (WGS) entry which is preliminary data.</text>
</comment>
<evidence type="ECO:0000313" key="2">
    <source>
        <dbReference type="Proteomes" id="UP000284338"/>
    </source>
</evidence>
<sequence>MAYFTLCRGAKISMNLIVNKLYHSHEKSLEMPGRRNGEIGGGSKSCRRIPHSIRFLHLMQRKNQHLMLKAALHVTHLRMLYNCGGYLRFNAPQAATHRWALCGYS</sequence>
<name>A0AA93BXH3_9GAMM</name>
<reference evidence="1 2" key="1">
    <citation type="submission" date="2018-09" db="EMBL/GenBank/DDBJ databases">
        <title>Draft genome of a novel serratia sp. strain with antifungal activity.</title>
        <authorList>
            <person name="Dichmann S.I."/>
            <person name="Park B.P."/>
            <person name="Pathiraja D."/>
            <person name="Choi I.-G."/>
            <person name="Stougaard P."/>
            <person name="Hennessy R.C."/>
        </authorList>
    </citation>
    <scope>NUCLEOTIDE SEQUENCE [LARGE SCALE GENOMIC DNA]</scope>
    <source>
        <strain evidence="1 2">S40</strain>
    </source>
</reference>
<proteinExistence type="predicted"/>
<organism evidence="1 2">
    <name type="scientific">Serratia inhibens</name>
    <dbReference type="NCBI Taxonomy" id="2338073"/>
    <lineage>
        <taxon>Bacteria</taxon>
        <taxon>Pseudomonadati</taxon>
        <taxon>Pseudomonadota</taxon>
        <taxon>Gammaproteobacteria</taxon>
        <taxon>Enterobacterales</taxon>
        <taxon>Yersiniaceae</taxon>
        <taxon>Serratia</taxon>
    </lineage>
</organism>
<keyword evidence="2" id="KW-1185">Reference proteome</keyword>
<evidence type="ECO:0000313" key="1">
    <source>
        <dbReference type="EMBL" id="RJF58259.1"/>
    </source>
</evidence>
<dbReference type="AlphaFoldDB" id="A0AA93BXH3"/>
<gene>
    <name evidence="1" type="ORF">D4100_05755</name>
</gene>
<dbReference type="Proteomes" id="UP000284338">
    <property type="component" value="Unassembled WGS sequence"/>
</dbReference>
<dbReference type="EMBL" id="QYYG01000001">
    <property type="protein sequence ID" value="RJF58259.1"/>
    <property type="molecule type" value="Genomic_DNA"/>
</dbReference>
<protein>
    <submittedName>
        <fullName evidence="1">Uncharacterized protein</fullName>
    </submittedName>
</protein>
<accession>A0AA93BXH3</accession>